<keyword evidence="7 9" id="KW-1133">Transmembrane helix</keyword>
<dbReference type="PANTHER" id="PTHR32502">
    <property type="entry name" value="N-ACETYLGALACTOSAMINE PERMEASE II COMPONENT-RELATED"/>
    <property type="match status" value="1"/>
</dbReference>
<reference evidence="10 11" key="1">
    <citation type="submission" date="2017-05" db="EMBL/GenBank/DDBJ databases">
        <title>Vagococcus spp. assemblies.</title>
        <authorList>
            <person name="Gulvik C.A."/>
        </authorList>
    </citation>
    <scope>NUCLEOTIDE SEQUENCE [LARGE SCALE GENOMIC DNA]</scope>
    <source>
        <strain evidence="10 11">LMG 24798</strain>
    </source>
</reference>
<evidence type="ECO:0000256" key="5">
    <source>
        <dbReference type="ARBA" id="ARBA00022683"/>
    </source>
</evidence>
<dbReference type="InterPro" id="IPR004700">
    <property type="entry name" value="PTS_IIC_man"/>
</dbReference>
<gene>
    <name evidence="10" type="ORF">CBF27_13460</name>
</gene>
<dbReference type="PROSITE" id="PS51106">
    <property type="entry name" value="PTS_EIIC_TYPE_4"/>
    <property type="match status" value="1"/>
</dbReference>
<dbReference type="PANTHER" id="PTHR32502:SF8">
    <property type="entry name" value="N-ACETYLGALACTOSAMINE PERMEASE IIC COMPONENT 1"/>
    <property type="match status" value="1"/>
</dbReference>
<keyword evidence="6 9" id="KW-0812">Transmembrane</keyword>
<evidence type="ECO:0000313" key="11">
    <source>
        <dbReference type="Proteomes" id="UP000286773"/>
    </source>
</evidence>
<evidence type="ECO:0000256" key="2">
    <source>
        <dbReference type="ARBA" id="ARBA00022448"/>
    </source>
</evidence>
<feature type="transmembrane region" description="Helical" evidence="9">
    <location>
        <begin position="182"/>
        <end position="200"/>
    </location>
</feature>
<proteinExistence type="predicted"/>
<evidence type="ECO:0000256" key="1">
    <source>
        <dbReference type="ARBA" id="ARBA00004651"/>
    </source>
</evidence>
<accession>A0A430AM08</accession>
<dbReference type="AlphaFoldDB" id="A0A430AM08"/>
<evidence type="ECO:0000256" key="9">
    <source>
        <dbReference type="SAM" id="Phobius"/>
    </source>
</evidence>
<protein>
    <submittedName>
        <fullName evidence="10">PTS sugar transporter</fullName>
    </submittedName>
</protein>
<comment type="caution">
    <text evidence="10">The sequence shown here is derived from an EMBL/GenBank/DDBJ whole genome shotgun (WGS) entry which is preliminary data.</text>
</comment>
<keyword evidence="8 9" id="KW-0472">Membrane</keyword>
<dbReference type="EMBL" id="NGKC01000023">
    <property type="protein sequence ID" value="RSU09106.1"/>
    <property type="molecule type" value="Genomic_DNA"/>
</dbReference>
<evidence type="ECO:0000256" key="7">
    <source>
        <dbReference type="ARBA" id="ARBA00022989"/>
    </source>
</evidence>
<evidence type="ECO:0000256" key="8">
    <source>
        <dbReference type="ARBA" id="ARBA00023136"/>
    </source>
</evidence>
<dbReference type="InterPro" id="IPR050303">
    <property type="entry name" value="GatZ_KbaZ_carbometab"/>
</dbReference>
<comment type="subcellular location">
    <subcellularLocation>
        <location evidence="1">Cell membrane</location>
        <topology evidence="1">Multi-pass membrane protein</topology>
    </subcellularLocation>
</comment>
<keyword evidence="3" id="KW-1003">Cell membrane</keyword>
<dbReference type="RefSeq" id="WP_126815180.1">
    <property type="nucleotide sequence ID" value="NZ_NGKC01000023.1"/>
</dbReference>
<evidence type="ECO:0000256" key="4">
    <source>
        <dbReference type="ARBA" id="ARBA00022597"/>
    </source>
</evidence>
<keyword evidence="5" id="KW-0598">Phosphotransferase system</keyword>
<feature type="transmembrane region" description="Helical" evidence="9">
    <location>
        <begin position="90"/>
        <end position="119"/>
    </location>
</feature>
<dbReference type="GO" id="GO:0005886">
    <property type="term" value="C:plasma membrane"/>
    <property type="evidence" value="ECO:0007669"/>
    <property type="project" value="UniProtKB-SubCell"/>
</dbReference>
<keyword evidence="2" id="KW-0813">Transport</keyword>
<sequence length="263" mass="27462">MENLTTALLIGIIGFLGPMDFAVGSNLLNRPIIMGPLVGLVLGDLTQGIIIGASLELIFMGAVSVGAYLPPDVIVGGVLGTAFAISLGKGVGAAITIAMPIAMLSLAIGNLMSIIFPMIAHAGDRAAKEGKAGGITVSMWSIGLLECLRRGVLCFLGYYLGSAQIEKVLNVIPDKIITGLEVSANLLPAIGFAILLQMILNKSILPYFFLGFLLSAYFEIPVLGVALFGLILIFITMKFDNKGINNNQTVAATGSGVDDDDDF</sequence>
<feature type="transmembrane region" description="Helical" evidence="9">
    <location>
        <begin position="206"/>
        <end position="235"/>
    </location>
</feature>
<evidence type="ECO:0000256" key="6">
    <source>
        <dbReference type="ARBA" id="ARBA00022692"/>
    </source>
</evidence>
<keyword evidence="11" id="KW-1185">Reference proteome</keyword>
<name>A0A430AM08_9ENTE</name>
<evidence type="ECO:0000256" key="3">
    <source>
        <dbReference type="ARBA" id="ARBA00022475"/>
    </source>
</evidence>
<dbReference type="OrthoDB" id="7058816at2"/>
<dbReference type="Pfam" id="PF03609">
    <property type="entry name" value="EII-Sor"/>
    <property type="match status" value="1"/>
</dbReference>
<dbReference type="Proteomes" id="UP000286773">
    <property type="component" value="Unassembled WGS sequence"/>
</dbReference>
<keyword evidence="4 10" id="KW-0762">Sugar transport</keyword>
<organism evidence="10 11">
    <name type="scientific">Vagococcus acidifermentans</name>
    <dbReference type="NCBI Taxonomy" id="564710"/>
    <lineage>
        <taxon>Bacteria</taxon>
        <taxon>Bacillati</taxon>
        <taxon>Bacillota</taxon>
        <taxon>Bacilli</taxon>
        <taxon>Lactobacillales</taxon>
        <taxon>Enterococcaceae</taxon>
        <taxon>Vagococcus</taxon>
    </lineage>
</organism>
<evidence type="ECO:0000313" key="10">
    <source>
        <dbReference type="EMBL" id="RSU09106.1"/>
    </source>
</evidence>
<feature type="transmembrane region" description="Helical" evidence="9">
    <location>
        <begin position="48"/>
        <end position="69"/>
    </location>
</feature>
<dbReference type="GO" id="GO:0009401">
    <property type="term" value="P:phosphoenolpyruvate-dependent sugar phosphotransferase system"/>
    <property type="evidence" value="ECO:0007669"/>
    <property type="project" value="UniProtKB-KW"/>
</dbReference>